<evidence type="ECO:0000313" key="1">
    <source>
        <dbReference type="EMBL" id="JAE39586.1"/>
    </source>
</evidence>
<reference evidence="1" key="2">
    <citation type="journal article" date="2015" name="Data Brief">
        <title>Shoot transcriptome of the giant reed, Arundo donax.</title>
        <authorList>
            <person name="Barrero R.A."/>
            <person name="Guerrero F.D."/>
            <person name="Moolhuijzen P."/>
            <person name="Goolsby J.A."/>
            <person name="Tidwell J."/>
            <person name="Bellgard S.E."/>
            <person name="Bellgard M.I."/>
        </authorList>
    </citation>
    <scope>NUCLEOTIDE SEQUENCE</scope>
    <source>
        <tissue evidence="1">Shoot tissue taken approximately 20 cm above the soil surface</tissue>
    </source>
</reference>
<protein>
    <submittedName>
        <fullName evidence="1">Uncharacterized protein</fullName>
    </submittedName>
</protein>
<proteinExistence type="predicted"/>
<reference evidence="1" key="1">
    <citation type="submission" date="2014-09" db="EMBL/GenBank/DDBJ databases">
        <authorList>
            <person name="Magalhaes I.L.F."/>
            <person name="Oliveira U."/>
            <person name="Santos F.R."/>
            <person name="Vidigal T.H.D.A."/>
            <person name="Brescovit A.D."/>
            <person name="Santos A.J."/>
        </authorList>
    </citation>
    <scope>NUCLEOTIDE SEQUENCE</scope>
    <source>
        <tissue evidence="1">Shoot tissue taken approximately 20 cm above the soil surface</tissue>
    </source>
</reference>
<sequence>MTEVFAARDDGFYITQFQG</sequence>
<dbReference type="AlphaFoldDB" id="A0A0A9HXJ3"/>
<name>A0A0A9HXJ3_ARUDO</name>
<organism evidence="1">
    <name type="scientific">Arundo donax</name>
    <name type="common">Giant reed</name>
    <name type="synonym">Donax arundinaceus</name>
    <dbReference type="NCBI Taxonomy" id="35708"/>
    <lineage>
        <taxon>Eukaryota</taxon>
        <taxon>Viridiplantae</taxon>
        <taxon>Streptophyta</taxon>
        <taxon>Embryophyta</taxon>
        <taxon>Tracheophyta</taxon>
        <taxon>Spermatophyta</taxon>
        <taxon>Magnoliopsida</taxon>
        <taxon>Liliopsida</taxon>
        <taxon>Poales</taxon>
        <taxon>Poaceae</taxon>
        <taxon>PACMAD clade</taxon>
        <taxon>Arundinoideae</taxon>
        <taxon>Arundineae</taxon>
        <taxon>Arundo</taxon>
    </lineage>
</organism>
<accession>A0A0A9HXJ3</accession>
<dbReference type="EMBL" id="GBRH01158310">
    <property type="protein sequence ID" value="JAE39586.1"/>
    <property type="molecule type" value="Transcribed_RNA"/>
</dbReference>